<dbReference type="Gene3D" id="3.90.190.20">
    <property type="entry name" value="Mur ligase, C-terminal domain"/>
    <property type="match status" value="1"/>
</dbReference>
<dbReference type="SUPFAM" id="SSF51984">
    <property type="entry name" value="MurCD N-terminal domain"/>
    <property type="match status" value="1"/>
</dbReference>
<evidence type="ECO:0000256" key="10">
    <source>
        <dbReference type="ARBA" id="ARBA00022984"/>
    </source>
</evidence>
<dbReference type="GO" id="GO:0008360">
    <property type="term" value="P:regulation of cell shape"/>
    <property type="evidence" value="ECO:0007669"/>
    <property type="project" value="UniProtKB-KW"/>
</dbReference>
<keyword evidence="10" id="KW-0573">Peptidoglycan synthesis</keyword>
<dbReference type="InterPro" id="IPR000713">
    <property type="entry name" value="Mur_ligase_N"/>
</dbReference>
<dbReference type="GO" id="GO:0071555">
    <property type="term" value="P:cell wall organization"/>
    <property type="evidence" value="ECO:0007669"/>
    <property type="project" value="UniProtKB-KW"/>
</dbReference>
<dbReference type="EMBL" id="MHMM01000005">
    <property type="protein sequence ID" value="OGZ27616.1"/>
    <property type="molecule type" value="Genomic_DNA"/>
</dbReference>
<feature type="domain" description="Mur ligase N-terminal catalytic" evidence="15">
    <location>
        <begin position="2"/>
        <end position="96"/>
    </location>
</feature>
<dbReference type="InterPro" id="IPR050061">
    <property type="entry name" value="MurCDEF_pg_biosynth"/>
</dbReference>
<comment type="subcellular location">
    <subcellularLocation>
        <location evidence="1">Cytoplasm</location>
    </subcellularLocation>
</comment>
<evidence type="ECO:0000313" key="19">
    <source>
        <dbReference type="Proteomes" id="UP000177740"/>
    </source>
</evidence>
<dbReference type="AlphaFoldDB" id="A0A1G2EP95"/>
<protein>
    <recommendedName>
        <fullName evidence="3 14">UDP-N-acetylmuramate--L-alanine ligase</fullName>
        <ecNumber evidence="3 14">6.3.2.8</ecNumber>
    </recommendedName>
</protein>
<evidence type="ECO:0000256" key="3">
    <source>
        <dbReference type="ARBA" id="ARBA00012211"/>
    </source>
</evidence>
<keyword evidence="9" id="KW-0133">Cell shape</keyword>
<dbReference type="Pfam" id="PF08245">
    <property type="entry name" value="Mur_ligase_M"/>
    <property type="match status" value="1"/>
</dbReference>
<dbReference type="NCBIfam" id="TIGR01082">
    <property type="entry name" value="murC"/>
    <property type="match status" value="1"/>
</dbReference>
<evidence type="ECO:0000256" key="11">
    <source>
        <dbReference type="ARBA" id="ARBA00023306"/>
    </source>
</evidence>
<dbReference type="Proteomes" id="UP000177740">
    <property type="component" value="Unassembled WGS sequence"/>
</dbReference>
<feature type="domain" description="Mur ligase central" evidence="17">
    <location>
        <begin position="101"/>
        <end position="258"/>
    </location>
</feature>
<dbReference type="STRING" id="1801677.A2365_01990"/>
<dbReference type="InterPro" id="IPR036615">
    <property type="entry name" value="Mur_ligase_C_dom_sf"/>
</dbReference>
<evidence type="ECO:0000313" key="18">
    <source>
        <dbReference type="EMBL" id="OGZ27616.1"/>
    </source>
</evidence>
<keyword evidence="12" id="KW-0961">Cell wall biogenesis/degradation</keyword>
<dbReference type="GO" id="GO:0009252">
    <property type="term" value="P:peptidoglycan biosynthetic process"/>
    <property type="evidence" value="ECO:0007669"/>
    <property type="project" value="UniProtKB-UniRule"/>
</dbReference>
<reference evidence="18 19" key="1">
    <citation type="journal article" date="2016" name="Nat. Commun.">
        <title>Thousands of microbial genomes shed light on interconnected biogeochemical processes in an aquifer system.</title>
        <authorList>
            <person name="Anantharaman K."/>
            <person name="Brown C.T."/>
            <person name="Hug L.A."/>
            <person name="Sharon I."/>
            <person name="Castelle C.J."/>
            <person name="Probst A.J."/>
            <person name="Thomas B.C."/>
            <person name="Singh A."/>
            <person name="Wilkins M.J."/>
            <person name="Karaoz U."/>
            <person name="Brodie E.L."/>
            <person name="Williams K.H."/>
            <person name="Hubbard S.S."/>
            <person name="Banfield J.F."/>
        </authorList>
    </citation>
    <scope>NUCLEOTIDE SEQUENCE [LARGE SCALE GENOMIC DNA]</scope>
</reference>
<dbReference type="InterPro" id="IPR013221">
    <property type="entry name" value="Mur_ligase_cen"/>
</dbReference>
<evidence type="ECO:0000256" key="4">
    <source>
        <dbReference type="ARBA" id="ARBA00022490"/>
    </source>
</evidence>
<gene>
    <name evidence="18" type="ORF">A2365_01990</name>
</gene>
<comment type="pathway">
    <text evidence="2">Cell wall biogenesis; peptidoglycan biosynthesis.</text>
</comment>
<evidence type="ECO:0000256" key="2">
    <source>
        <dbReference type="ARBA" id="ARBA00004752"/>
    </source>
</evidence>
<dbReference type="Gene3D" id="3.40.1190.10">
    <property type="entry name" value="Mur-like, catalytic domain"/>
    <property type="match status" value="1"/>
</dbReference>
<dbReference type="InterPro" id="IPR005758">
    <property type="entry name" value="UDP-N-AcMur_Ala_ligase_MurC"/>
</dbReference>
<evidence type="ECO:0000256" key="14">
    <source>
        <dbReference type="NCBIfam" id="TIGR01082"/>
    </source>
</evidence>
<dbReference type="GO" id="GO:0008763">
    <property type="term" value="F:UDP-N-acetylmuramate-L-alanine ligase activity"/>
    <property type="evidence" value="ECO:0007669"/>
    <property type="project" value="UniProtKB-UniRule"/>
</dbReference>
<evidence type="ECO:0000256" key="1">
    <source>
        <dbReference type="ARBA" id="ARBA00004496"/>
    </source>
</evidence>
<dbReference type="PANTHER" id="PTHR43445">
    <property type="entry name" value="UDP-N-ACETYLMURAMATE--L-ALANINE LIGASE-RELATED"/>
    <property type="match status" value="1"/>
</dbReference>
<name>A0A1G2EP95_9BACT</name>
<keyword evidence="6" id="KW-0132">Cell division</keyword>
<dbReference type="GO" id="GO:0051301">
    <property type="term" value="P:cell division"/>
    <property type="evidence" value="ECO:0007669"/>
    <property type="project" value="UniProtKB-KW"/>
</dbReference>
<dbReference type="SUPFAM" id="SSF53244">
    <property type="entry name" value="MurD-like peptide ligases, peptide-binding domain"/>
    <property type="match status" value="1"/>
</dbReference>
<dbReference type="InterPro" id="IPR004101">
    <property type="entry name" value="Mur_ligase_C"/>
</dbReference>
<dbReference type="UniPathway" id="UPA00219"/>
<dbReference type="Gene3D" id="3.40.50.720">
    <property type="entry name" value="NAD(P)-binding Rossmann-like Domain"/>
    <property type="match status" value="1"/>
</dbReference>
<proteinExistence type="predicted"/>
<evidence type="ECO:0000256" key="8">
    <source>
        <dbReference type="ARBA" id="ARBA00022840"/>
    </source>
</evidence>
<dbReference type="PANTHER" id="PTHR43445:SF3">
    <property type="entry name" value="UDP-N-ACETYLMURAMATE--L-ALANINE LIGASE"/>
    <property type="match status" value="1"/>
</dbReference>
<dbReference type="Pfam" id="PF02875">
    <property type="entry name" value="Mur_ligase_C"/>
    <property type="match status" value="1"/>
</dbReference>
<evidence type="ECO:0000256" key="5">
    <source>
        <dbReference type="ARBA" id="ARBA00022598"/>
    </source>
</evidence>
<keyword evidence="4" id="KW-0963">Cytoplasm</keyword>
<keyword evidence="8" id="KW-0067">ATP-binding</keyword>
<keyword evidence="7" id="KW-0547">Nucleotide-binding</keyword>
<evidence type="ECO:0000256" key="7">
    <source>
        <dbReference type="ARBA" id="ARBA00022741"/>
    </source>
</evidence>
<evidence type="ECO:0000259" key="17">
    <source>
        <dbReference type="Pfam" id="PF08245"/>
    </source>
</evidence>
<feature type="domain" description="Mur ligase C-terminal" evidence="16">
    <location>
        <begin position="281"/>
        <end position="417"/>
    </location>
</feature>
<evidence type="ECO:0000259" key="15">
    <source>
        <dbReference type="Pfam" id="PF01225"/>
    </source>
</evidence>
<accession>A0A1G2EP95</accession>
<evidence type="ECO:0000259" key="16">
    <source>
        <dbReference type="Pfam" id="PF02875"/>
    </source>
</evidence>
<sequence length="423" mass="47476">MKIHFIGIGGIGVSALAQYYLEKGHEVTGFDFASSEITDYLKKKGVSFKKDIPNDTNLIIHTSAISPSDSKLTDAMSRGIEIMSYPEALGELTKQYFTVAVSGTHGKSTTTSMVALIMINAGLDPSVIIGTKLKEFGNTNFRAGNSKYLVIEADEWNRSFLNYWPRIIVLTSIEKEHMDTYKDMEDIMDTYGKYIEHLSLEGVLVANGDDLNIANLKIGEQVKIQKYSLNQEDAAKVRSILKVPGEHNVSNALAALSVSRQLGIPDEKAFEALSSFKGSWRRFQEKRLKLGIKNLTLVSDYGHHPTEIKATLDAALQKFPKKKIWCVFQPHQHQRTHYLFNDFVKVFSSSGIDRVIITDIYDVAGREKKEIKRKVSSRKLVKSIGKENVIYLKKENIISYLKKNIAGKEILILMGAGDIYTLL</sequence>
<evidence type="ECO:0000256" key="6">
    <source>
        <dbReference type="ARBA" id="ARBA00022618"/>
    </source>
</evidence>
<dbReference type="GO" id="GO:0005524">
    <property type="term" value="F:ATP binding"/>
    <property type="evidence" value="ECO:0007669"/>
    <property type="project" value="UniProtKB-KW"/>
</dbReference>
<keyword evidence="11" id="KW-0131">Cell cycle</keyword>
<evidence type="ECO:0000256" key="13">
    <source>
        <dbReference type="ARBA" id="ARBA00047833"/>
    </source>
</evidence>
<organism evidence="18 19">
    <name type="scientific">Candidatus Nealsonbacteria bacterium RIFOXYB1_FULL_40_15</name>
    <dbReference type="NCBI Taxonomy" id="1801677"/>
    <lineage>
        <taxon>Bacteria</taxon>
        <taxon>Candidatus Nealsoniibacteriota</taxon>
    </lineage>
</organism>
<dbReference type="SUPFAM" id="SSF53623">
    <property type="entry name" value="MurD-like peptide ligases, catalytic domain"/>
    <property type="match status" value="1"/>
</dbReference>
<dbReference type="GO" id="GO:0005737">
    <property type="term" value="C:cytoplasm"/>
    <property type="evidence" value="ECO:0007669"/>
    <property type="project" value="UniProtKB-SubCell"/>
</dbReference>
<comment type="caution">
    <text evidence="18">The sequence shown here is derived from an EMBL/GenBank/DDBJ whole genome shotgun (WGS) entry which is preliminary data.</text>
</comment>
<evidence type="ECO:0000256" key="9">
    <source>
        <dbReference type="ARBA" id="ARBA00022960"/>
    </source>
</evidence>
<dbReference type="EC" id="6.3.2.8" evidence="3 14"/>
<evidence type="ECO:0000256" key="12">
    <source>
        <dbReference type="ARBA" id="ARBA00023316"/>
    </source>
</evidence>
<dbReference type="Pfam" id="PF01225">
    <property type="entry name" value="Mur_ligase"/>
    <property type="match status" value="1"/>
</dbReference>
<dbReference type="InterPro" id="IPR036565">
    <property type="entry name" value="Mur-like_cat_sf"/>
</dbReference>
<comment type="catalytic activity">
    <reaction evidence="13">
        <text>UDP-N-acetyl-alpha-D-muramate + L-alanine + ATP = UDP-N-acetyl-alpha-D-muramoyl-L-alanine + ADP + phosphate + H(+)</text>
        <dbReference type="Rhea" id="RHEA:23372"/>
        <dbReference type="ChEBI" id="CHEBI:15378"/>
        <dbReference type="ChEBI" id="CHEBI:30616"/>
        <dbReference type="ChEBI" id="CHEBI:43474"/>
        <dbReference type="ChEBI" id="CHEBI:57972"/>
        <dbReference type="ChEBI" id="CHEBI:70757"/>
        <dbReference type="ChEBI" id="CHEBI:83898"/>
        <dbReference type="ChEBI" id="CHEBI:456216"/>
        <dbReference type="EC" id="6.3.2.8"/>
    </reaction>
</comment>
<keyword evidence="5 18" id="KW-0436">Ligase</keyword>